<keyword evidence="1" id="KW-1133">Transmembrane helix</keyword>
<dbReference type="OrthoDB" id="7572612at2"/>
<feature type="transmembrane region" description="Helical" evidence="1">
    <location>
        <begin position="53"/>
        <end position="75"/>
    </location>
</feature>
<organism evidence="2 3">
    <name type="scientific">Sphingomonas populi</name>
    <dbReference type="NCBI Taxonomy" id="2484750"/>
    <lineage>
        <taxon>Bacteria</taxon>
        <taxon>Pseudomonadati</taxon>
        <taxon>Pseudomonadota</taxon>
        <taxon>Alphaproteobacteria</taxon>
        <taxon>Sphingomonadales</taxon>
        <taxon>Sphingomonadaceae</taxon>
        <taxon>Sphingomonas</taxon>
    </lineage>
</organism>
<dbReference type="AlphaFoldDB" id="A0A4Q6XQZ9"/>
<feature type="transmembrane region" description="Helical" evidence="1">
    <location>
        <begin position="95"/>
        <end position="113"/>
    </location>
</feature>
<protein>
    <submittedName>
        <fullName evidence="2">Uncharacterized protein</fullName>
    </submittedName>
</protein>
<reference evidence="2 3" key="1">
    <citation type="submission" date="2019-02" db="EMBL/GenBank/DDBJ databases">
        <authorList>
            <person name="Li Y."/>
        </authorList>
    </citation>
    <scope>NUCLEOTIDE SEQUENCE [LARGE SCALE GENOMIC DNA]</scope>
    <source>
        <strain evidence="2 3">3-7</strain>
    </source>
</reference>
<dbReference type="Proteomes" id="UP000292085">
    <property type="component" value="Unassembled WGS sequence"/>
</dbReference>
<sequence length="151" mass="16486">MPQDSASSIADRVNDRRARVLPVMVVIYVAQQLSYFLGTGAGTGDAPIQNIQLVSWLALSTTILLLLTTGGAWFYPRKVRRLANDEATRAHRDAALCLGFIASMIVCMVVYFVSMSRAVPGREAVHLVMSVGIAVALVKFAILERRAARHD</sequence>
<evidence type="ECO:0000313" key="3">
    <source>
        <dbReference type="Proteomes" id="UP000292085"/>
    </source>
</evidence>
<feature type="transmembrane region" description="Helical" evidence="1">
    <location>
        <begin position="125"/>
        <end position="143"/>
    </location>
</feature>
<evidence type="ECO:0000313" key="2">
    <source>
        <dbReference type="EMBL" id="RZF58636.1"/>
    </source>
</evidence>
<evidence type="ECO:0000256" key="1">
    <source>
        <dbReference type="SAM" id="Phobius"/>
    </source>
</evidence>
<keyword evidence="3" id="KW-1185">Reference proteome</keyword>
<accession>A0A4Q6XQZ9</accession>
<gene>
    <name evidence="2" type="ORF">EWE75_24320</name>
</gene>
<feature type="transmembrane region" description="Helical" evidence="1">
    <location>
        <begin position="20"/>
        <end position="41"/>
    </location>
</feature>
<proteinExistence type="predicted"/>
<comment type="caution">
    <text evidence="2">The sequence shown here is derived from an EMBL/GenBank/DDBJ whole genome shotgun (WGS) entry which is preliminary data.</text>
</comment>
<dbReference type="EMBL" id="SGIS01000120">
    <property type="protein sequence ID" value="RZF58636.1"/>
    <property type="molecule type" value="Genomic_DNA"/>
</dbReference>
<dbReference type="RefSeq" id="WP_130160598.1">
    <property type="nucleotide sequence ID" value="NZ_SGIS01000120.1"/>
</dbReference>
<name>A0A4Q6XQZ9_9SPHN</name>
<keyword evidence="1" id="KW-0472">Membrane</keyword>
<keyword evidence="1" id="KW-0812">Transmembrane</keyword>